<keyword evidence="2" id="KW-0378">Hydrolase</keyword>
<gene>
    <name evidence="5" type="ORF">SAMN05444682_102467</name>
</gene>
<keyword evidence="3" id="KW-0812">Transmembrane</keyword>
<name>A0A1I3FS52_9SPHI</name>
<organism evidence="5 6">
    <name type="scientific">Parapedobacter indicus</name>
    <dbReference type="NCBI Taxonomy" id="1477437"/>
    <lineage>
        <taxon>Bacteria</taxon>
        <taxon>Pseudomonadati</taxon>
        <taxon>Bacteroidota</taxon>
        <taxon>Sphingobacteriia</taxon>
        <taxon>Sphingobacteriales</taxon>
        <taxon>Sphingobacteriaceae</taxon>
        <taxon>Parapedobacter</taxon>
    </lineage>
</organism>
<feature type="domain" description="Sulfatase N-terminal" evidence="4">
    <location>
        <begin position="50"/>
        <end position="382"/>
    </location>
</feature>
<evidence type="ECO:0000256" key="1">
    <source>
        <dbReference type="ARBA" id="ARBA00008779"/>
    </source>
</evidence>
<dbReference type="RefSeq" id="WP_090625493.1">
    <property type="nucleotide sequence ID" value="NZ_FOQO01000002.1"/>
</dbReference>
<proteinExistence type="inferred from homology"/>
<evidence type="ECO:0000259" key="4">
    <source>
        <dbReference type="Pfam" id="PF00884"/>
    </source>
</evidence>
<dbReference type="PANTHER" id="PTHR42693">
    <property type="entry name" value="ARYLSULFATASE FAMILY MEMBER"/>
    <property type="match status" value="1"/>
</dbReference>
<dbReference type="InterPro" id="IPR000917">
    <property type="entry name" value="Sulfatase_N"/>
</dbReference>
<dbReference type="InterPro" id="IPR017850">
    <property type="entry name" value="Alkaline_phosphatase_core_sf"/>
</dbReference>
<keyword evidence="3" id="KW-1133">Transmembrane helix</keyword>
<dbReference type="InterPro" id="IPR050738">
    <property type="entry name" value="Sulfatase"/>
</dbReference>
<dbReference type="AlphaFoldDB" id="A0A1I3FS52"/>
<evidence type="ECO:0000313" key="6">
    <source>
        <dbReference type="Proteomes" id="UP000198670"/>
    </source>
</evidence>
<comment type="similarity">
    <text evidence="1">Belongs to the sulfatase family.</text>
</comment>
<reference evidence="5 6" key="1">
    <citation type="submission" date="2016-10" db="EMBL/GenBank/DDBJ databases">
        <authorList>
            <person name="de Groot N.N."/>
        </authorList>
    </citation>
    <scope>NUCLEOTIDE SEQUENCE [LARGE SCALE GENOMIC DNA]</scope>
    <source>
        <strain evidence="5 6">RK1</strain>
    </source>
</reference>
<dbReference type="Pfam" id="PF00884">
    <property type="entry name" value="Sulfatase"/>
    <property type="match status" value="1"/>
</dbReference>
<keyword evidence="3" id="KW-0472">Membrane</keyword>
<dbReference type="PANTHER" id="PTHR42693:SF53">
    <property type="entry name" value="ENDO-4-O-SULFATASE"/>
    <property type="match status" value="1"/>
</dbReference>
<dbReference type="OrthoDB" id="9764377at2"/>
<dbReference type="Gene3D" id="3.30.1120.10">
    <property type="match status" value="1"/>
</dbReference>
<dbReference type="Gene3D" id="3.40.720.10">
    <property type="entry name" value="Alkaline Phosphatase, subunit A"/>
    <property type="match status" value="1"/>
</dbReference>
<evidence type="ECO:0000256" key="3">
    <source>
        <dbReference type="SAM" id="Phobius"/>
    </source>
</evidence>
<feature type="transmembrane region" description="Helical" evidence="3">
    <location>
        <begin position="6"/>
        <end position="27"/>
    </location>
</feature>
<accession>A0A1I3FS52</accession>
<dbReference type="GO" id="GO:0004065">
    <property type="term" value="F:arylsulfatase activity"/>
    <property type="evidence" value="ECO:0007669"/>
    <property type="project" value="TreeGrafter"/>
</dbReference>
<dbReference type="Proteomes" id="UP000198670">
    <property type="component" value="Unassembled WGS sequence"/>
</dbReference>
<protein>
    <submittedName>
        <fullName evidence="5">Arylsulfatase A</fullName>
    </submittedName>
</protein>
<dbReference type="EMBL" id="FOQO01000002">
    <property type="protein sequence ID" value="SFI13922.1"/>
    <property type="molecule type" value="Genomic_DNA"/>
</dbReference>
<keyword evidence="6" id="KW-1185">Reference proteome</keyword>
<evidence type="ECO:0000313" key="5">
    <source>
        <dbReference type="EMBL" id="SFI13922.1"/>
    </source>
</evidence>
<dbReference type="SUPFAM" id="SSF53649">
    <property type="entry name" value="Alkaline phosphatase-like"/>
    <property type="match status" value="1"/>
</dbReference>
<evidence type="ECO:0000256" key="2">
    <source>
        <dbReference type="ARBA" id="ARBA00022801"/>
    </source>
</evidence>
<dbReference type="STRING" id="1477437.SAMN05444682_102467"/>
<sequence length="499" mass="55764">MDTLGLYVARILILLMGYHFIFPMALYGQGYDKKAKNLDFPNENLEQSFPNIIIITVDNVGYGDYKLYNKRSPIITPNLDRIAAEGAVLTNFYTAGATCTTSRATLLTGRIPQRNKLDYQMNGLADNYGIGLRQSEILLPQVIKNSPGNYATAAFGKWNIGFAPGSRPTDRGFDEYLGIVSGNADHFTHVYAGNPDLYHNTEAVSRSGEYSTDMFANAAIDFIKTNAKMSRPWFIYLPFDAPHSPGQRNIPPDELPIFKAPDAAFEPYGISPDEKDPIMRYHVVVTAIDRAIGRLLSTLDSLDISKDTFIFFYSDNGANVKAVQERIMGVQFSTNTPLRGGSSTLYEGGIRIPAVVKWGNKIKPGSLINTRLWSPDFFTACVKLSGAELPADRVIDGKNPLPVLLGETAFSPHATLYFEIGEFDALHWGDWKIVRENTNDAWQLFNIKEDVSEANDLALSRPDLVQKLRETFSQKQREVQHASAIEENKRVVQTNNYIY</sequence>